<dbReference type="Gene3D" id="2.60.40.1120">
    <property type="entry name" value="Carboxypeptidase-like, regulatory domain"/>
    <property type="match status" value="1"/>
</dbReference>
<accession>A0A3N4PVM0</accession>
<dbReference type="AlphaFoldDB" id="A0A3N4PVM0"/>
<keyword evidence="2 7" id="KW-0813">Transport</keyword>
<comment type="similarity">
    <text evidence="7">Belongs to the TonB-dependent receptor family.</text>
</comment>
<comment type="subcellular location">
    <subcellularLocation>
        <location evidence="1 7">Cell outer membrane</location>
        <topology evidence="1 7">Multi-pass membrane protein</topology>
    </subcellularLocation>
</comment>
<dbReference type="GO" id="GO:0009279">
    <property type="term" value="C:cell outer membrane"/>
    <property type="evidence" value="ECO:0007669"/>
    <property type="project" value="UniProtKB-SubCell"/>
</dbReference>
<proteinExistence type="inferred from homology"/>
<evidence type="ECO:0000256" key="4">
    <source>
        <dbReference type="ARBA" id="ARBA00022692"/>
    </source>
</evidence>
<dbReference type="SUPFAM" id="SSF56935">
    <property type="entry name" value="Porins"/>
    <property type="match status" value="1"/>
</dbReference>
<evidence type="ECO:0000256" key="6">
    <source>
        <dbReference type="ARBA" id="ARBA00023237"/>
    </source>
</evidence>
<dbReference type="Proteomes" id="UP000278351">
    <property type="component" value="Unassembled WGS sequence"/>
</dbReference>
<organism evidence="9 10">
    <name type="scientific">Chitinophaga lutea</name>
    <dbReference type="NCBI Taxonomy" id="2488634"/>
    <lineage>
        <taxon>Bacteria</taxon>
        <taxon>Pseudomonadati</taxon>
        <taxon>Bacteroidota</taxon>
        <taxon>Chitinophagia</taxon>
        <taxon>Chitinophagales</taxon>
        <taxon>Chitinophagaceae</taxon>
        <taxon>Chitinophaga</taxon>
    </lineage>
</organism>
<sequence length="1167" mass="129912">MTFTAWCQKQRGISCSHTNQHRSARRAGLLTLLILLTTVAGYTQTVTLKFRNEPLAKVFREIEKQTDFTFVYGKSLLDNARKVDIAVEKVPLKIALDICFKDQGLSYAIRDNRYIVVTRAAISGNVSTSQAVPLVRGRVTDETGVPLAGVTVKTTHKSNSTMVVANTDANGYFNIRVPDNTTLEYSMIGYHPFSGIARQEENQQIKLALATSRLEELIITGYSARSAKEVTGAVQKVTGDELRKGVATPNALSMLKGKTTGLYITETSGEAGAKGQVIERGQSSLPVAPNTNPYYGPLLVVDGVITNYQALQDAVNPADVEDITILKDASSTAIYGSRAAQGVIVVTTKRGKQGKLSANLTMQYGALQPKRNIRFMTTSELISFMDKQMVRYWEQTPSIRTQFPNVNDFVNQRRTYSDADRNNNFNWEDAIYSNGDFRNTELSINSGSEKTKFYGGIAWYKENGALYDNSFDRKSIRLNIDQQISPRFTATINISSMVDVTEKRNGIPELYMIQPFMNPYNPDGTLADSIPVKQSNNYGPAFTTWTQNFLAETPYDNTRITKFHNHLGALKLKYDIFPWLYIQSSNSLTYTNSSVNSYLDPRSYSGKYGGFPYLFTPSSPILPNGTLQLDDRKATDYLTSNTLNFRKGYGKHSVSALIGQEWGKRTLDVITTNLYNMMPGERNAGAAKGIGDAIYLAYITPATPPAVPTGSYAERATFSVFGQADYNYDQRYYATLSARTDATTNFGRDKRYGTFYSVSGGWLLSRESFLVDNKTISTLRLRAAYGTSGRDLGDAYMNTTLYTDGARYGAQNNIGSTISQLANPSISWETMYNTNLGLDAGLWDRVQVTLDVYHKRSAGLLQQVTLTSAQGSLSQYQNIGEIINKGLELMLNTHNVKSPRFNWHTNFNISFNRNNISALYQDSLRDNYSGAYYRKIGEDINVIKAIRYVGINPANGHMIHENFDASGKRVEVEGIGATAKLANWQVVGSATPKFFGGFTNTFKFDNFTLNVEWWFQYGNYVMMALVNNFQSPTSPRLGRNNVVFGSNQRIWEKAGDTDANYPDIFSTNPNAWSALTYRSSRLWGDASHARLRNVRLSYDLPQRLVRQWKMQNISVYVSGDNLAVLKKKDFVGADPEGATLGSSTAYGGVGIGFANSRRYLAGLNVSF</sequence>
<dbReference type="NCBIfam" id="TIGR04057">
    <property type="entry name" value="SusC_RagA_signa"/>
    <property type="match status" value="1"/>
</dbReference>
<dbReference type="Pfam" id="PF07715">
    <property type="entry name" value="Plug"/>
    <property type="match status" value="1"/>
</dbReference>
<dbReference type="RefSeq" id="WP_123845182.1">
    <property type="nucleotide sequence ID" value="NZ_RPDH01000001.1"/>
</dbReference>
<dbReference type="PROSITE" id="PS52016">
    <property type="entry name" value="TONB_DEPENDENT_REC_3"/>
    <property type="match status" value="1"/>
</dbReference>
<dbReference type="NCBIfam" id="TIGR04056">
    <property type="entry name" value="OMP_RagA_SusC"/>
    <property type="match status" value="1"/>
</dbReference>
<evidence type="ECO:0000259" key="8">
    <source>
        <dbReference type="Pfam" id="PF07715"/>
    </source>
</evidence>
<keyword evidence="3 7" id="KW-1134">Transmembrane beta strand</keyword>
<dbReference type="InterPro" id="IPR039426">
    <property type="entry name" value="TonB-dep_rcpt-like"/>
</dbReference>
<evidence type="ECO:0000313" key="9">
    <source>
        <dbReference type="EMBL" id="RPE12672.1"/>
    </source>
</evidence>
<name>A0A3N4PVM0_9BACT</name>
<dbReference type="InterPro" id="IPR023997">
    <property type="entry name" value="TonB-dep_OMP_SusC/RagA_CS"/>
</dbReference>
<dbReference type="InterPro" id="IPR023996">
    <property type="entry name" value="TonB-dep_OMP_SusC/RagA"/>
</dbReference>
<evidence type="ECO:0000256" key="5">
    <source>
        <dbReference type="ARBA" id="ARBA00023136"/>
    </source>
</evidence>
<evidence type="ECO:0000256" key="2">
    <source>
        <dbReference type="ARBA" id="ARBA00022448"/>
    </source>
</evidence>
<dbReference type="OrthoDB" id="9768177at2"/>
<protein>
    <submittedName>
        <fullName evidence="9">SusC/RagA family TonB-linked outer membrane protein</fullName>
    </submittedName>
</protein>
<dbReference type="EMBL" id="RPDH01000001">
    <property type="protein sequence ID" value="RPE12672.1"/>
    <property type="molecule type" value="Genomic_DNA"/>
</dbReference>
<reference evidence="9 10" key="1">
    <citation type="submission" date="2018-11" db="EMBL/GenBank/DDBJ databases">
        <title>Chitinophaga lutea sp.nov., isolate from arsenic contaminated soil.</title>
        <authorList>
            <person name="Zong Y."/>
        </authorList>
    </citation>
    <scope>NUCLEOTIDE SEQUENCE [LARGE SCALE GENOMIC DNA]</scope>
    <source>
        <strain evidence="9 10">ZY74</strain>
    </source>
</reference>
<dbReference type="InterPro" id="IPR037066">
    <property type="entry name" value="Plug_dom_sf"/>
</dbReference>
<dbReference type="Gene3D" id="2.40.170.20">
    <property type="entry name" value="TonB-dependent receptor, beta-barrel domain"/>
    <property type="match status" value="1"/>
</dbReference>
<dbReference type="InterPro" id="IPR012910">
    <property type="entry name" value="Plug_dom"/>
</dbReference>
<gene>
    <name evidence="9" type="ORF">EGT74_03740</name>
</gene>
<dbReference type="Pfam" id="PF13620">
    <property type="entry name" value="CarboxypepD_reg"/>
    <property type="match status" value="1"/>
</dbReference>
<dbReference type="InterPro" id="IPR008969">
    <property type="entry name" value="CarboxyPept-like_regulatory"/>
</dbReference>
<evidence type="ECO:0000313" key="10">
    <source>
        <dbReference type="Proteomes" id="UP000278351"/>
    </source>
</evidence>
<keyword evidence="6 7" id="KW-0998">Cell outer membrane</keyword>
<comment type="caution">
    <text evidence="9">The sequence shown here is derived from an EMBL/GenBank/DDBJ whole genome shotgun (WGS) entry which is preliminary data.</text>
</comment>
<evidence type="ECO:0000256" key="7">
    <source>
        <dbReference type="PROSITE-ProRule" id="PRU01360"/>
    </source>
</evidence>
<dbReference type="SUPFAM" id="SSF49464">
    <property type="entry name" value="Carboxypeptidase regulatory domain-like"/>
    <property type="match status" value="1"/>
</dbReference>
<evidence type="ECO:0000256" key="3">
    <source>
        <dbReference type="ARBA" id="ARBA00022452"/>
    </source>
</evidence>
<evidence type="ECO:0000256" key="1">
    <source>
        <dbReference type="ARBA" id="ARBA00004571"/>
    </source>
</evidence>
<dbReference type="InterPro" id="IPR036942">
    <property type="entry name" value="Beta-barrel_TonB_sf"/>
</dbReference>
<keyword evidence="4 7" id="KW-0812">Transmembrane</keyword>
<keyword evidence="5 7" id="KW-0472">Membrane</keyword>
<dbReference type="Gene3D" id="2.170.130.10">
    <property type="entry name" value="TonB-dependent receptor, plug domain"/>
    <property type="match status" value="1"/>
</dbReference>
<feature type="domain" description="TonB-dependent receptor plug" evidence="8">
    <location>
        <begin position="227"/>
        <end position="343"/>
    </location>
</feature>
<keyword evidence="10" id="KW-1185">Reference proteome</keyword>